<sequence>MATVTLACGGELEFTEEELTGSVQQAAFTGVPLFSASTSLEPALVVDTSTARVTRFADRVRDRHARESEFRSYDHYLPLYFTNRTISVEIVDRVAKGGTDITFNVTSLVPLETPDFRAFYLGQGVLSNYHFNADMTQLDPLHYTVTVTRNVRENRALQNGDRMEIEISPFLLPPVEGRTNYYGTTFLYIVGQGGMVPWEGVGANLDSFALPQAAWLGGRTTIGHNYSNEPSHRFKQMSTNLAPVNAQPFVLGRRLHHTDFGDGTHSESGNPVYGEQLNKLGPRYIARSCVACHVNNGRALPPGTTTAGLNVQFFANNAPWADVHYSVNGGGQQNIRMTHDAANNNTFIAANLPGGATVRYSFTIGLAAGGQTSTAAIQFTVAGGSTGGNGSYGHSVLSPALQYVVRVGQVSGSTVTAHPQLGFVIQPQTTSGSPEGNVTISGWTTTSGTYGDGTAYQLRRPTYSFTGAVPANYSARISSPLVGMGLLEAVAETTVAALEDPSDSNGDGISGRIQYVTDSQTGQQRMGRFGWKAGSARLSQQIARALNTDMGVTTSIYPNHDCGSSQSCPAGGTELSDADLDKLVRYVATLGVPARRNLNDTQAQQGESLFGTFGCSKCHTPSLTTSAYHPMAELRGQTIRPYTDMLLHDMGTGLADNLPEALASGAEWRTPPLWGIGLTAGVSGGEAYLHDGRARNLSEAILWHGGEAEASKQAFRTASSTNRAALLRFLQSL</sequence>
<proteinExistence type="predicted"/>
<gene>
    <name evidence="2" type="ORF">SYV04_28435</name>
</gene>
<dbReference type="PANTHER" id="PTHR30600">
    <property type="entry name" value="CYTOCHROME C PEROXIDASE-RELATED"/>
    <property type="match status" value="1"/>
</dbReference>
<dbReference type="InterPro" id="IPR010538">
    <property type="entry name" value="DHOR"/>
</dbReference>
<evidence type="ECO:0000313" key="2">
    <source>
        <dbReference type="EMBL" id="MDY7230358.1"/>
    </source>
</evidence>
<reference evidence="2 3" key="1">
    <citation type="submission" date="2023-12" db="EMBL/GenBank/DDBJ databases">
        <title>the genome sequence of Hyalangium sp. s54d21.</title>
        <authorList>
            <person name="Zhang X."/>
        </authorList>
    </citation>
    <scope>NUCLEOTIDE SEQUENCE [LARGE SCALE GENOMIC DNA]</scope>
    <source>
        <strain evidence="3">s54d21</strain>
    </source>
</reference>
<name>A0ABU5HA38_9BACT</name>
<dbReference type="InterPro" id="IPR051395">
    <property type="entry name" value="Cytochrome_c_Peroxidase/MauG"/>
</dbReference>
<dbReference type="PROSITE" id="PS52005">
    <property type="entry name" value="CBM56"/>
    <property type="match status" value="1"/>
</dbReference>
<dbReference type="PANTHER" id="PTHR30600:SF4">
    <property type="entry name" value="CYTOCHROME C DOMAIN-CONTAINING PROTEIN"/>
    <property type="match status" value="1"/>
</dbReference>
<dbReference type="Pfam" id="PF06537">
    <property type="entry name" value="DHOR"/>
    <property type="match status" value="1"/>
</dbReference>
<organism evidence="2 3">
    <name type="scientific">Hyalangium rubrum</name>
    <dbReference type="NCBI Taxonomy" id="3103134"/>
    <lineage>
        <taxon>Bacteria</taxon>
        <taxon>Pseudomonadati</taxon>
        <taxon>Myxococcota</taxon>
        <taxon>Myxococcia</taxon>
        <taxon>Myxococcales</taxon>
        <taxon>Cystobacterineae</taxon>
        <taxon>Archangiaceae</taxon>
        <taxon>Hyalangium</taxon>
    </lineage>
</organism>
<dbReference type="EMBL" id="JAXIVS010000011">
    <property type="protein sequence ID" value="MDY7230358.1"/>
    <property type="molecule type" value="Genomic_DNA"/>
</dbReference>
<dbReference type="RefSeq" id="WP_321549085.1">
    <property type="nucleotide sequence ID" value="NZ_JAXIVS010000011.1"/>
</dbReference>
<keyword evidence="3" id="KW-1185">Reference proteome</keyword>
<evidence type="ECO:0000259" key="1">
    <source>
        <dbReference type="PROSITE" id="PS52005"/>
    </source>
</evidence>
<accession>A0ABU5HA38</accession>
<protein>
    <submittedName>
        <fullName evidence="2">Di-heme oxidoredictase family protein</fullName>
    </submittedName>
</protein>
<dbReference type="Gene3D" id="1.10.760.10">
    <property type="entry name" value="Cytochrome c-like domain"/>
    <property type="match status" value="1"/>
</dbReference>
<dbReference type="SUPFAM" id="SSF46626">
    <property type="entry name" value="Cytochrome c"/>
    <property type="match status" value="1"/>
</dbReference>
<dbReference type="InterPro" id="IPR036909">
    <property type="entry name" value="Cyt_c-like_dom_sf"/>
</dbReference>
<evidence type="ECO:0000313" key="3">
    <source>
        <dbReference type="Proteomes" id="UP001291309"/>
    </source>
</evidence>
<comment type="caution">
    <text evidence="2">The sequence shown here is derived from an EMBL/GenBank/DDBJ whole genome shotgun (WGS) entry which is preliminary data.</text>
</comment>
<dbReference type="Pfam" id="PF22184">
    <property type="entry name" value="CBM_56"/>
    <property type="match status" value="1"/>
</dbReference>
<dbReference type="Proteomes" id="UP001291309">
    <property type="component" value="Unassembled WGS sequence"/>
</dbReference>
<dbReference type="InterPro" id="IPR047569">
    <property type="entry name" value="CBM56"/>
</dbReference>
<feature type="domain" description="CBM56" evidence="1">
    <location>
        <begin position="288"/>
        <end position="381"/>
    </location>
</feature>